<evidence type="ECO:0000259" key="2">
    <source>
        <dbReference type="PROSITE" id="PS50106"/>
    </source>
</evidence>
<name>A0ABN9QHI9_9DINO</name>
<sequence length="810" mass="87763">MLERRGVEVANIDRCATTLALTLDRIGDQALRCDGARVRERARGKDAEGVFRSRRLLARPPGLCRMIALCVVRAAMGMLSAGRGPRGWPGTGWEKPRHSKWAREKDAEGLDVLNELCRQGGSDAFGERQVFAEMAPKGVIRVNGQWVKGPSEETGAVPPLPAIPVAPSSWMAVSAPVSRATSRSASPGAVSMVLAPPKSKSPGVHPPPATLSAVPADEAGTPLPRTVPFSPQLQRPQQQQRVQKVSYIKMAANCSEILRPWFGPCFFPAIILGVICVSILSAVFSRVSRSAEAAESLVEDVAGAGGAVALAARSLTLAVGGAALSLARNAASLVDGAWSGIDLLGCRLNVTGGRFVVDIGARSRPCMMEELERGLLAVPETLAVELWGSIQAVSPRAPSAARTSAQFDFSESFFIWDWEVMRVAKEILAIRFYFARLGFDRQWANLLRSLTGADPGKELERITARVRDAIESAVDATAVRSPLKAQMVNKGGFNKIYIRRRADEVHTWVISTSPYSDASGDHLYKRECDSRDQITPPLFCWTPCTTSDGVPGGRATKLLQGSPKLKYHYGPLSDINWDCEPPQPGQSDESHGRPPRPTGVSSSLVVCAIGANNIPTTRARQFHVACQVPGKHEIIESVPVPACQDPEFKLKTPLQSWKRPDSLQFTLFAERNIKIGAAELQYEYFAESGFVGELPVTLFGSDSQEVTLDVCVTMPGQPTPGIDVEIQMTGNSKIGIEIAPDTMNNCLVVNSILEAGLIAQWNYDNPDQTIRIRDKIVEIDGASGSCRAMLMKLTREEPRSITMRVQRAGT</sequence>
<proteinExistence type="predicted"/>
<keyword evidence="4" id="KW-1185">Reference proteome</keyword>
<dbReference type="Proteomes" id="UP001189429">
    <property type="component" value="Unassembled WGS sequence"/>
</dbReference>
<dbReference type="EMBL" id="CAUYUJ010003470">
    <property type="protein sequence ID" value="CAK0805484.1"/>
    <property type="molecule type" value="Genomic_DNA"/>
</dbReference>
<evidence type="ECO:0000256" key="1">
    <source>
        <dbReference type="SAM" id="MobiDB-lite"/>
    </source>
</evidence>
<protein>
    <recommendedName>
        <fullName evidence="2">PDZ domain-containing protein</fullName>
    </recommendedName>
</protein>
<dbReference type="PROSITE" id="PS50106">
    <property type="entry name" value="PDZ"/>
    <property type="match status" value="1"/>
</dbReference>
<evidence type="ECO:0000313" key="4">
    <source>
        <dbReference type="Proteomes" id="UP001189429"/>
    </source>
</evidence>
<evidence type="ECO:0000313" key="3">
    <source>
        <dbReference type="EMBL" id="CAK0805484.1"/>
    </source>
</evidence>
<feature type="region of interest" description="Disordered" evidence="1">
    <location>
        <begin position="578"/>
        <end position="600"/>
    </location>
</feature>
<feature type="domain" description="PDZ" evidence="2">
    <location>
        <begin position="723"/>
        <end position="809"/>
    </location>
</feature>
<dbReference type="InterPro" id="IPR001478">
    <property type="entry name" value="PDZ"/>
</dbReference>
<accession>A0ABN9QHI9</accession>
<gene>
    <name evidence="3" type="ORF">PCOR1329_LOCUS11980</name>
</gene>
<reference evidence="3" key="1">
    <citation type="submission" date="2023-10" db="EMBL/GenBank/DDBJ databases">
        <authorList>
            <person name="Chen Y."/>
            <person name="Shah S."/>
            <person name="Dougan E. K."/>
            <person name="Thang M."/>
            <person name="Chan C."/>
        </authorList>
    </citation>
    <scope>NUCLEOTIDE SEQUENCE [LARGE SCALE GENOMIC DNA]</scope>
</reference>
<organism evidence="3 4">
    <name type="scientific">Prorocentrum cordatum</name>
    <dbReference type="NCBI Taxonomy" id="2364126"/>
    <lineage>
        <taxon>Eukaryota</taxon>
        <taxon>Sar</taxon>
        <taxon>Alveolata</taxon>
        <taxon>Dinophyceae</taxon>
        <taxon>Prorocentrales</taxon>
        <taxon>Prorocentraceae</taxon>
        <taxon>Prorocentrum</taxon>
    </lineage>
</organism>
<comment type="caution">
    <text evidence="3">The sequence shown here is derived from an EMBL/GenBank/DDBJ whole genome shotgun (WGS) entry which is preliminary data.</text>
</comment>